<feature type="non-terminal residue" evidence="19">
    <location>
        <position position="1"/>
    </location>
</feature>
<comment type="similarity">
    <text evidence="8">Belongs to the TMEM134/TMEM230 family.</text>
</comment>
<keyword evidence="12" id="KW-0770">Synapse</keyword>
<evidence type="ECO:0000313" key="19">
    <source>
        <dbReference type="EMBL" id="CRZ11821.1"/>
    </source>
</evidence>
<proteinExistence type="inferred from homology"/>
<dbReference type="GO" id="GO:0016020">
    <property type="term" value="C:membrane"/>
    <property type="evidence" value="ECO:0007669"/>
    <property type="project" value="UniProtKB-SubCell"/>
</dbReference>
<dbReference type="EMBL" id="HACM01011379">
    <property type="protein sequence ID" value="CRZ11821.1"/>
    <property type="molecule type" value="Transcribed_RNA"/>
</dbReference>
<evidence type="ECO:0000256" key="16">
    <source>
        <dbReference type="ARBA" id="ARBA00024003"/>
    </source>
</evidence>
<name>A0A0H5RDK3_9EUKA</name>
<comment type="subcellular location">
    <subcellularLocation>
        <location evidence="5">Cytoplasmic vesicle</location>
        <location evidence="5">Autophagosome</location>
    </subcellularLocation>
    <subcellularLocation>
        <location evidence="3">Cytoplasmic vesicle</location>
        <location evidence="3">Secretory vesicle</location>
        <location evidence="3">Synaptic vesicle</location>
    </subcellularLocation>
    <subcellularLocation>
        <location evidence="4">Early endosome</location>
    </subcellularLocation>
    <subcellularLocation>
        <location evidence="6">Golgi apparatus</location>
        <location evidence="6">trans-Golgi network</location>
    </subcellularLocation>
    <subcellularLocation>
        <location evidence="7">Late endosome</location>
    </subcellularLocation>
    <subcellularLocation>
        <location evidence="1">Membrane</location>
        <topology evidence="1">Multi-pass membrane protein</topology>
    </subcellularLocation>
    <subcellularLocation>
        <location evidence="2">Recycling endosome</location>
    </subcellularLocation>
</comment>
<evidence type="ECO:0000256" key="17">
    <source>
        <dbReference type="ARBA" id="ARBA00024088"/>
    </source>
</evidence>
<evidence type="ECO:0000256" key="11">
    <source>
        <dbReference type="ARBA" id="ARBA00022989"/>
    </source>
</evidence>
<keyword evidence="11 18" id="KW-1133">Transmembrane helix</keyword>
<evidence type="ECO:0000256" key="2">
    <source>
        <dbReference type="ARBA" id="ARBA00004172"/>
    </source>
</evidence>
<evidence type="ECO:0000256" key="18">
    <source>
        <dbReference type="SAM" id="Phobius"/>
    </source>
</evidence>
<reference evidence="19" key="1">
    <citation type="submission" date="2015-04" db="EMBL/GenBank/DDBJ databases">
        <title>The genome sequence of the plant pathogenic Rhizarian Plasmodiophora brassicae reveals insights in its biotrophic life cycle and the origin of chitin synthesis.</title>
        <authorList>
            <person name="Schwelm A."/>
            <person name="Fogelqvist J."/>
            <person name="Knaust A."/>
            <person name="Julke S."/>
            <person name="Lilja T."/>
            <person name="Dhandapani V."/>
            <person name="Bonilla-Rosso G."/>
            <person name="Karlsson M."/>
            <person name="Shevchenko A."/>
            <person name="Choi S.R."/>
            <person name="Kim H.G."/>
            <person name="Park J.Y."/>
            <person name="Lim Y.P."/>
            <person name="Ludwig-Muller J."/>
            <person name="Dixelius C."/>
        </authorList>
    </citation>
    <scope>NUCLEOTIDE SEQUENCE</scope>
    <source>
        <tissue evidence="19">Potato root galls</tissue>
    </source>
</reference>
<evidence type="ECO:0000256" key="14">
    <source>
        <dbReference type="ARBA" id="ARBA00023136"/>
    </source>
</evidence>
<evidence type="ECO:0000256" key="10">
    <source>
        <dbReference type="ARBA" id="ARBA00022753"/>
    </source>
</evidence>
<keyword evidence="15" id="KW-0968">Cytoplasmic vesicle</keyword>
<organism evidence="19">
    <name type="scientific">Spongospora subterranea</name>
    <dbReference type="NCBI Taxonomy" id="70186"/>
    <lineage>
        <taxon>Eukaryota</taxon>
        <taxon>Sar</taxon>
        <taxon>Rhizaria</taxon>
        <taxon>Endomyxa</taxon>
        <taxon>Phytomyxea</taxon>
        <taxon>Plasmodiophorida</taxon>
        <taxon>Plasmodiophoridae</taxon>
        <taxon>Spongospora</taxon>
    </lineage>
</organism>
<evidence type="ECO:0000256" key="8">
    <source>
        <dbReference type="ARBA" id="ARBA00007743"/>
    </source>
</evidence>
<accession>A0A0H5RDK3</accession>
<comment type="function">
    <text evidence="16">Involved in trafficking and recycling of synaptic vesicles.</text>
</comment>
<evidence type="ECO:0000256" key="4">
    <source>
        <dbReference type="ARBA" id="ARBA00004412"/>
    </source>
</evidence>
<protein>
    <recommendedName>
        <fullName evidence="17">Transmembrane protein 230</fullName>
    </recommendedName>
</protein>
<keyword evidence="14 18" id="KW-0472">Membrane</keyword>
<evidence type="ECO:0000256" key="6">
    <source>
        <dbReference type="ARBA" id="ARBA00004601"/>
    </source>
</evidence>
<evidence type="ECO:0000256" key="9">
    <source>
        <dbReference type="ARBA" id="ARBA00022692"/>
    </source>
</evidence>
<keyword evidence="13" id="KW-0333">Golgi apparatus</keyword>
<evidence type="ECO:0000256" key="12">
    <source>
        <dbReference type="ARBA" id="ARBA00023018"/>
    </source>
</evidence>
<dbReference type="GO" id="GO:0005769">
    <property type="term" value="C:early endosome"/>
    <property type="evidence" value="ECO:0007669"/>
    <property type="project" value="UniProtKB-SubCell"/>
</dbReference>
<evidence type="ECO:0000256" key="7">
    <source>
        <dbReference type="ARBA" id="ARBA00004603"/>
    </source>
</evidence>
<keyword evidence="9 18" id="KW-0812">Transmembrane</keyword>
<evidence type="ECO:0000256" key="3">
    <source>
        <dbReference type="ARBA" id="ARBA00004234"/>
    </source>
</evidence>
<keyword evidence="10" id="KW-0967">Endosome</keyword>
<evidence type="ECO:0000256" key="15">
    <source>
        <dbReference type="ARBA" id="ARBA00023329"/>
    </source>
</evidence>
<dbReference type="InterPro" id="IPR044234">
    <property type="entry name" value="TMEM230"/>
</dbReference>
<dbReference type="GO" id="GO:0005770">
    <property type="term" value="C:late endosome"/>
    <property type="evidence" value="ECO:0007669"/>
    <property type="project" value="UniProtKB-SubCell"/>
</dbReference>
<dbReference type="PANTHER" id="PTHR15664">
    <property type="entry name" value="C20ORF30 PROTEIN"/>
    <property type="match status" value="1"/>
</dbReference>
<feature type="transmembrane region" description="Helical" evidence="18">
    <location>
        <begin position="76"/>
        <end position="99"/>
    </location>
</feature>
<evidence type="ECO:0000256" key="1">
    <source>
        <dbReference type="ARBA" id="ARBA00004141"/>
    </source>
</evidence>
<dbReference type="PANTHER" id="PTHR15664:SF6">
    <property type="entry name" value="TRANSMEMBRANE PROTEIN 230"/>
    <property type="match status" value="1"/>
</dbReference>
<evidence type="ECO:0000256" key="5">
    <source>
        <dbReference type="ARBA" id="ARBA00004419"/>
    </source>
</evidence>
<sequence>LTHNNNWIKDELSSLAAVLYMGPLGSDNPRRRPLAQTTDDDATVAGNFDTIAAEAKSGRYGPPLLLHPRRLPIRTAIAAVSLFLIGIVFSLSGLLIFLRSTMNDALPFLIIGGIGFIPGSYNSWVLYHAYMGAKGFDYSQVPSYDD</sequence>
<evidence type="ECO:0000256" key="13">
    <source>
        <dbReference type="ARBA" id="ARBA00023034"/>
    </source>
</evidence>
<dbReference type="GO" id="GO:0005776">
    <property type="term" value="C:autophagosome"/>
    <property type="evidence" value="ECO:0007669"/>
    <property type="project" value="UniProtKB-SubCell"/>
</dbReference>
<dbReference type="AlphaFoldDB" id="A0A0H5RDK3"/>
<dbReference type="GO" id="GO:0005794">
    <property type="term" value="C:Golgi apparatus"/>
    <property type="evidence" value="ECO:0007669"/>
    <property type="project" value="UniProtKB-SubCell"/>
</dbReference>
<dbReference type="InterPro" id="IPR008590">
    <property type="entry name" value="TMEM_230/134"/>
</dbReference>
<feature type="transmembrane region" description="Helical" evidence="18">
    <location>
        <begin position="105"/>
        <end position="127"/>
    </location>
</feature>
<dbReference type="Pfam" id="PF05915">
    <property type="entry name" value="TMEM_230_134"/>
    <property type="match status" value="1"/>
</dbReference>
<dbReference type="GO" id="GO:0055037">
    <property type="term" value="C:recycling endosome"/>
    <property type="evidence" value="ECO:0007669"/>
    <property type="project" value="UniProtKB-SubCell"/>
</dbReference>